<dbReference type="Proteomes" id="UP000198762">
    <property type="component" value="Unassembled WGS sequence"/>
</dbReference>
<reference evidence="7" key="1">
    <citation type="submission" date="2016-10" db="EMBL/GenBank/DDBJ databases">
        <authorList>
            <person name="Varghese N."/>
            <person name="Submissions S."/>
        </authorList>
    </citation>
    <scope>NUCLEOTIDE SEQUENCE [LARGE SCALE GENOMIC DNA]</scope>
    <source>
        <strain evidence="7">CGMCC 1.6489</strain>
    </source>
</reference>
<keyword evidence="2 4" id="KW-0238">DNA-binding</keyword>
<dbReference type="AlphaFoldDB" id="A0A1I0I4Y5"/>
<evidence type="ECO:0000256" key="2">
    <source>
        <dbReference type="ARBA" id="ARBA00023125"/>
    </source>
</evidence>
<dbReference type="InterPro" id="IPR011075">
    <property type="entry name" value="TetR_C"/>
</dbReference>
<dbReference type="OrthoDB" id="9809772at2"/>
<proteinExistence type="predicted"/>
<dbReference type="EMBL" id="FOHZ01000044">
    <property type="protein sequence ID" value="SET91646.1"/>
    <property type="molecule type" value="Genomic_DNA"/>
</dbReference>
<dbReference type="PANTHER" id="PTHR47506">
    <property type="entry name" value="TRANSCRIPTIONAL REGULATORY PROTEIN"/>
    <property type="match status" value="1"/>
</dbReference>
<evidence type="ECO:0000256" key="1">
    <source>
        <dbReference type="ARBA" id="ARBA00023015"/>
    </source>
</evidence>
<dbReference type="GO" id="GO:0003677">
    <property type="term" value="F:DNA binding"/>
    <property type="evidence" value="ECO:0007669"/>
    <property type="project" value="UniProtKB-UniRule"/>
</dbReference>
<keyword evidence="3" id="KW-0804">Transcription</keyword>
<protein>
    <submittedName>
        <fullName evidence="6">Transcriptional regulator, TetR family</fullName>
    </submittedName>
</protein>
<evidence type="ECO:0000256" key="4">
    <source>
        <dbReference type="PROSITE-ProRule" id="PRU00335"/>
    </source>
</evidence>
<dbReference type="Gene3D" id="1.10.357.10">
    <property type="entry name" value="Tetracycline Repressor, domain 2"/>
    <property type="match status" value="1"/>
</dbReference>
<evidence type="ECO:0000313" key="7">
    <source>
        <dbReference type="Proteomes" id="UP000198762"/>
    </source>
</evidence>
<dbReference type="PRINTS" id="PR00455">
    <property type="entry name" value="HTHTETR"/>
</dbReference>
<dbReference type="SUPFAM" id="SSF46689">
    <property type="entry name" value="Homeodomain-like"/>
    <property type="match status" value="1"/>
</dbReference>
<organism evidence="6 7">
    <name type="scientific">Marinobacter segnicrescens</name>
    <dbReference type="NCBI Taxonomy" id="430453"/>
    <lineage>
        <taxon>Bacteria</taxon>
        <taxon>Pseudomonadati</taxon>
        <taxon>Pseudomonadota</taxon>
        <taxon>Gammaproteobacteria</taxon>
        <taxon>Pseudomonadales</taxon>
        <taxon>Marinobacteraceae</taxon>
        <taxon>Marinobacter</taxon>
    </lineage>
</organism>
<name>A0A1I0I4Y5_9GAMM</name>
<dbReference type="STRING" id="430453.SAMN04487962_14410"/>
<feature type="domain" description="HTH tetR-type" evidence="5">
    <location>
        <begin position="3"/>
        <end position="63"/>
    </location>
</feature>
<dbReference type="InterPro" id="IPR001647">
    <property type="entry name" value="HTH_TetR"/>
</dbReference>
<dbReference type="InterPro" id="IPR009057">
    <property type="entry name" value="Homeodomain-like_sf"/>
</dbReference>
<evidence type="ECO:0000313" key="6">
    <source>
        <dbReference type="EMBL" id="SET91646.1"/>
    </source>
</evidence>
<sequence>MNRDTRTTLLDLAERTARSRGFDGFSYADLAKAIGIRKASIHYHFPTKADLSERLIERYHTSLKERLAEIEAACSSAGERLSALIAVYRSALHDGQTVCLCVAFSICRESLPEAVVNRVGSVRAMVLDWIRATFELGLRDGSISSISDPAQEACAILAMLEGAHLAARTAEDPAPFDASTQLLRARCQSASEGNNTGV</sequence>
<dbReference type="PROSITE" id="PS50977">
    <property type="entry name" value="HTH_TETR_2"/>
    <property type="match status" value="1"/>
</dbReference>
<keyword evidence="1" id="KW-0805">Transcription regulation</keyword>
<dbReference type="PANTHER" id="PTHR47506:SF1">
    <property type="entry name" value="HTH-TYPE TRANSCRIPTIONAL REGULATOR YJDC"/>
    <property type="match status" value="1"/>
</dbReference>
<accession>A0A1I0I4Y5</accession>
<dbReference type="InterPro" id="IPR036271">
    <property type="entry name" value="Tet_transcr_reg_TetR-rel_C_sf"/>
</dbReference>
<evidence type="ECO:0000256" key="3">
    <source>
        <dbReference type="ARBA" id="ARBA00023163"/>
    </source>
</evidence>
<keyword evidence="7" id="KW-1185">Reference proteome</keyword>
<dbReference type="Pfam" id="PF16925">
    <property type="entry name" value="TetR_C_13"/>
    <property type="match status" value="1"/>
</dbReference>
<dbReference type="Pfam" id="PF00440">
    <property type="entry name" value="TetR_N"/>
    <property type="match status" value="1"/>
</dbReference>
<evidence type="ECO:0000259" key="5">
    <source>
        <dbReference type="PROSITE" id="PS50977"/>
    </source>
</evidence>
<gene>
    <name evidence="6" type="ORF">SAMN04487962_14410</name>
</gene>
<dbReference type="SUPFAM" id="SSF48498">
    <property type="entry name" value="Tetracyclin repressor-like, C-terminal domain"/>
    <property type="match status" value="1"/>
</dbReference>
<feature type="DNA-binding region" description="H-T-H motif" evidence="4">
    <location>
        <begin position="26"/>
        <end position="45"/>
    </location>
</feature>
<dbReference type="RefSeq" id="WP_091855187.1">
    <property type="nucleotide sequence ID" value="NZ_FOHZ01000044.1"/>
</dbReference>